<name>A0A0L0DBF4_THETB</name>
<feature type="transmembrane region" description="Helical" evidence="2">
    <location>
        <begin position="214"/>
        <end position="234"/>
    </location>
</feature>
<feature type="transmembrane region" description="Helical" evidence="2">
    <location>
        <begin position="68"/>
        <end position="91"/>
    </location>
</feature>
<dbReference type="EMBL" id="GL349434">
    <property type="protein sequence ID" value="KNC48623.1"/>
    <property type="molecule type" value="Genomic_DNA"/>
</dbReference>
<dbReference type="AlphaFoldDB" id="A0A0L0DBF4"/>
<sequence length="333" mass="35654">MQGIMGLDMEQMLVAVGPAQVAWAETVEVVAGMTWSDVLWACAYVGHCIFTCTRVHRAEVALPARTRVWAYLLAVVACSAGSTVAALASITPTASLSYLTQPHAMLVPIVLWALTYETPLLLRAYGWWPVRLAVVIGQCAYKARGAIAFQDKLYATLTSDPSSMPAYARPIPSVWYAPGVIMPCVAMAVATGLTMRAVAYVASVSHNVRLPGRAVMGSRSMYSSMVGLAVAYALRRWTQAPVEAVRLLAGLVFAEQVARAEGVWSGAIPPPAPPLEVRSGSPPSAALVDARERRRSRTRARTQRSAAKSTATASGDAARSLRPRTRRSKTKAA</sequence>
<evidence type="ECO:0000313" key="3">
    <source>
        <dbReference type="EMBL" id="KNC48623.1"/>
    </source>
</evidence>
<gene>
    <name evidence="3" type="ORF">AMSG_00400</name>
</gene>
<evidence type="ECO:0000313" key="4">
    <source>
        <dbReference type="Proteomes" id="UP000054408"/>
    </source>
</evidence>
<protein>
    <recommendedName>
        <fullName evidence="5">Transmembrane protein</fullName>
    </recommendedName>
</protein>
<reference evidence="3 4" key="1">
    <citation type="submission" date="2010-05" db="EMBL/GenBank/DDBJ databases">
        <title>The Genome Sequence of Thecamonas trahens ATCC 50062.</title>
        <authorList>
            <consortium name="The Broad Institute Genome Sequencing Platform"/>
            <person name="Russ C."/>
            <person name="Cuomo C."/>
            <person name="Shea T."/>
            <person name="Young S.K."/>
            <person name="Zeng Q."/>
            <person name="Koehrsen M."/>
            <person name="Haas B."/>
            <person name="Borodovsky M."/>
            <person name="Guigo R."/>
            <person name="Alvarado L."/>
            <person name="Berlin A."/>
            <person name="Bochicchio J."/>
            <person name="Borenstein D."/>
            <person name="Chapman S."/>
            <person name="Chen Z."/>
            <person name="Freedman E."/>
            <person name="Gellesch M."/>
            <person name="Goldberg J."/>
            <person name="Griggs A."/>
            <person name="Gujja S."/>
            <person name="Heilman E."/>
            <person name="Heiman D."/>
            <person name="Hepburn T."/>
            <person name="Howarth C."/>
            <person name="Jen D."/>
            <person name="Larson L."/>
            <person name="Mehta T."/>
            <person name="Park D."/>
            <person name="Pearson M."/>
            <person name="Roberts A."/>
            <person name="Saif S."/>
            <person name="Shenoy N."/>
            <person name="Sisk P."/>
            <person name="Stolte C."/>
            <person name="Sykes S."/>
            <person name="Thomson T."/>
            <person name="Walk T."/>
            <person name="White J."/>
            <person name="Yandava C."/>
            <person name="Burger G."/>
            <person name="Gray M.W."/>
            <person name="Holland P.W.H."/>
            <person name="King N."/>
            <person name="Lang F.B.F."/>
            <person name="Roger A.J."/>
            <person name="Ruiz-Trillo I."/>
            <person name="Lander E."/>
            <person name="Nusbaum C."/>
        </authorList>
    </citation>
    <scope>NUCLEOTIDE SEQUENCE [LARGE SCALE GENOMIC DNA]</scope>
    <source>
        <strain evidence="3 4">ATCC 50062</strain>
    </source>
</reference>
<feature type="compositionally biased region" description="Basic residues" evidence="1">
    <location>
        <begin position="321"/>
        <end position="333"/>
    </location>
</feature>
<evidence type="ECO:0000256" key="1">
    <source>
        <dbReference type="SAM" id="MobiDB-lite"/>
    </source>
</evidence>
<evidence type="ECO:0008006" key="5">
    <source>
        <dbReference type="Google" id="ProtNLM"/>
    </source>
</evidence>
<feature type="compositionally biased region" description="Basic residues" evidence="1">
    <location>
        <begin position="293"/>
        <end position="302"/>
    </location>
</feature>
<feature type="transmembrane region" description="Helical" evidence="2">
    <location>
        <begin position="174"/>
        <end position="202"/>
    </location>
</feature>
<dbReference type="RefSeq" id="XP_013762679.1">
    <property type="nucleotide sequence ID" value="XM_013907225.1"/>
</dbReference>
<keyword evidence="4" id="KW-1185">Reference proteome</keyword>
<proteinExistence type="predicted"/>
<accession>A0A0L0DBF4</accession>
<organism evidence="3 4">
    <name type="scientific">Thecamonas trahens ATCC 50062</name>
    <dbReference type="NCBI Taxonomy" id="461836"/>
    <lineage>
        <taxon>Eukaryota</taxon>
        <taxon>Apusozoa</taxon>
        <taxon>Apusomonadida</taxon>
        <taxon>Apusomonadidae</taxon>
        <taxon>Thecamonas</taxon>
    </lineage>
</organism>
<dbReference type="Proteomes" id="UP000054408">
    <property type="component" value="Unassembled WGS sequence"/>
</dbReference>
<dbReference type="GeneID" id="25560209"/>
<evidence type="ECO:0000256" key="2">
    <source>
        <dbReference type="SAM" id="Phobius"/>
    </source>
</evidence>
<feature type="compositionally biased region" description="Low complexity" evidence="1">
    <location>
        <begin position="303"/>
        <end position="318"/>
    </location>
</feature>
<feature type="transmembrane region" description="Helical" evidence="2">
    <location>
        <begin position="103"/>
        <end position="122"/>
    </location>
</feature>
<keyword evidence="2" id="KW-0812">Transmembrane</keyword>
<keyword evidence="2" id="KW-0472">Membrane</keyword>
<feature type="region of interest" description="Disordered" evidence="1">
    <location>
        <begin position="271"/>
        <end position="333"/>
    </location>
</feature>
<keyword evidence="2" id="KW-1133">Transmembrane helix</keyword>